<evidence type="ECO:0000313" key="3">
    <source>
        <dbReference type="Proteomes" id="UP000187283"/>
    </source>
</evidence>
<dbReference type="AlphaFoldDB" id="A0A1R1XM89"/>
<comment type="caution">
    <text evidence="2">The sequence shown here is derived from an EMBL/GenBank/DDBJ whole genome shotgun (WGS) entry which is preliminary data.</text>
</comment>
<feature type="region of interest" description="Disordered" evidence="1">
    <location>
        <begin position="183"/>
        <end position="282"/>
    </location>
</feature>
<feature type="compositionally biased region" description="Low complexity" evidence="1">
    <location>
        <begin position="189"/>
        <end position="211"/>
    </location>
</feature>
<dbReference type="OrthoDB" id="10330355at2759"/>
<gene>
    <name evidence="2" type="ORF">AYI70_g7045</name>
</gene>
<dbReference type="EMBL" id="LSSN01002566">
    <property type="protein sequence ID" value="OMJ15760.1"/>
    <property type="molecule type" value="Genomic_DNA"/>
</dbReference>
<organism evidence="2 3">
    <name type="scientific">Smittium culicis</name>
    <dbReference type="NCBI Taxonomy" id="133412"/>
    <lineage>
        <taxon>Eukaryota</taxon>
        <taxon>Fungi</taxon>
        <taxon>Fungi incertae sedis</taxon>
        <taxon>Zoopagomycota</taxon>
        <taxon>Kickxellomycotina</taxon>
        <taxon>Harpellomycetes</taxon>
        <taxon>Harpellales</taxon>
        <taxon>Legeriomycetaceae</taxon>
        <taxon>Smittium</taxon>
    </lineage>
</organism>
<accession>A0A1R1XM89</accession>
<protein>
    <submittedName>
        <fullName evidence="2">Uncharacterized protein</fullName>
    </submittedName>
</protein>
<proteinExistence type="predicted"/>
<reference evidence="2 3" key="1">
    <citation type="submission" date="2017-01" db="EMBL/GenBank/DDBJ databases">
        <authorList>
            <person name="Mah S.A."/>
            <person name="Swanson W.J."/>
            <person name="Moy G.W."/>
            <person name="Vacquier V.D."/>
        </authorList>
    </citation>
    <scope>NUCLEOTIDE SEQUENCE [LARGE SCALE GENOMIC DNA]</scope>
    <source>
        <strain evidence="2 3">GSMNP</strain>
    </source>
</reference>
<evidence type="ECO:0000313" key="2">
    <source>
        <dbReference type="EMBL" id="OMJ15760.1"/>
    </source>
</evidence>
<sequence length="282" mass="30870">MLWYAFSITLASFLSQRTEKSYPINVRRLLRTILTDKEKKEAIYACSKSRKVWKNPPPINEATHGSVKNADSAFYAIQVALEHGMRPIDYFNHGMLQSNPNLTIDDPVVDVLNTIRCIMGNVASMASQDRLENSHSGMSLTGNPEQVVESEIKPLIDSKKFKTLLAAIKPTKRDRFRVPFCGRQHIEGSPSPVSSSTETTPLTETAATIPTSNSSSGRFLNGAKFRGRGSQHKMFDEESAASPKSDSDCAATANISSLAIKAEAQPRSPPDTDGRGGIPTNK</sequence>
<name>A0A1R1XM89_9FUNG</name>
<dbReference type="Proteomes" id="UP000187283">
    <property type="component" value="Unassembled WGS sequence"/>
</dbReference>
<evidence type="ECO:0000256" key="1">
    <source>
        <dbReference type="SAM" id="MobiDB-lite"/>
    </source>
</evidence>
<keyword evidence="3" id="KW-1185">Reference proteome</keyword>